<accession>A0A8S1GUA7</accession>
<name>A0A8S1GUA7_9PELO</name>
<comment type="caution">
    <text evidence="2">The sequence shown here is derived from an EMBL/GenBank/DDBJ whole genome shotgun (WGS) entry which is preliminary data.</text>
</comment>
<feature type="compositionally biased region" description="Basic and acidic residues" evidence="1">
    <location>
        <begin position="307"/>
        <end position="319"/>
    </location>
</feature>
<evidence type="ECO:0000313" key="3">
    <source>
        <dbReference type="Proteomes" id="UP000835052"/>
    </source>
</evidence>
<organism evidence="2 3">
    <name type="scientific">Caenorhabditis auriculariae</name>
    <dbReference type="NCBI Taxonomy" id="2777116"/>
    <lineage>
        <taxon>Eukaryota</taxon>
        <taxon>Metazoa</taxon>
        <taxon>Ecdysozoa</taxon>
        <taxon>Nematoda</taxon>
        <taxon>Chromadorea</taxon>
        <taxon>Rhabditida</taxon>
        <taxon>Rhabditina</taxon>
        <taxon>Rhabditomorpha</taxon>
        <taxon>Rhabditoidea</taxon>
        <taxon>Rhabditidae</taxon>
        <taxon>Peloderinae</taxon>
        <taxon>Caenorhabditis</taxon>
    </lineage>
</organism>
<gene>
    <name evidence="2" type="ORF">CAUJ_LOCUS3185</name>
</gene>
<keyword evidence="3" id="KW-1185">Reference proteome</keyword>
<evidence type="ECO:0000256" key="1">
    <source>
        <dbReference type="SAM" id="MobiDB-lite"/>
    </source>
</evidence>
<protein>
    <submittedName>
        <fullName evidence="2">Uncharacterized protein</fullName>
    </submittedName>
</protein>
<dbReference type="Proteomes" id="UP000835052">
    <property type="component" value="Unassembled WGS sequence"/>
</dbReference>
<feature type="region of interest" description="Disordered" evidence="1">
    <location>
        <begin position="220"/>
        <end position="342"/>
    </location>
</feature>
<feature type="region of interest" description="Disordered" evidence="1">
    <location>
        <begin position="473"/>
        <end position="515"/>
    </location>
</feature>
<dbReference type="AlphaFoldDB" id="A0A8S1GUA7"/>
<dbReference type="OrthoDB" id="5844244at2759"/>
<proteinExistence type="predicted"/>
<dbReference type="EMBL" id="CAJGYM010000006">
    <property type="protein sequence ID" value="CAD6187266.1"/>
    <property type="molecule type" value="Genomic_DNA"/>
</dbReference>
<feature type="compositionally biased region" description="Gly residues" evidence="1">
    <location>
        <begin position="280"/>
        <end position="292"/>
    </location>
</feature>
<feature type="compositionally biased region" description="Basic and acidic residues" evidence="1">
    <location>
        <begin position="223"/>
        <end position="277"/>
    </location>
</feature>
<sequence length="515" mass="57639">MASNQEQHIVYQQQYPASYHQNVPISTWNQPPQQQPLAYAVSYHAPDVSGYQEKSQFGYTQVQYENDMIRTQQQQQGFATQFTPAQAGQWPQYQSQQGQQFAFAGYTPANLPADAYNTAPPPNMNRPPPGVKHEPDTFNGISMLENPAQTAAAYTASWVSSTSSIPPEMRDEPDPNIHDEPFTHFGEQFENKAYPQYRNNRNSSNFAGDSAVGHWDMRANNWHGDDRGKKNDFGGRKGGERKIREEPRELTWDERLKKAQVQKERVEMRDNNGRDNNFRGGRGGGGPPNGSRGGRDSQFGRGGNQTSEKRNFNNREWKPETANPEVPKGPSTNAYGQRFEEDNRQKIVPGEPSRFVPAPQMAIPNGQAVPWFNPPMQPIQPQMAGIPQMIPGASNNFRGGRGAATLVRPARGALQPPMPTIIPFAQPAQDQKFRNTWLDAQSYGPFIPVVPVPAFERMNRGWIRQGGRRYVVKENHEETSSSPVQTNEVKPEVEKPVAGPEKATEAEAQSSANKN</sequence>
<reference evidence="2" key="1">
    <citation type="submission" date="2020-10" db="EMBL/GenBank/DDBJ databases">
        <authorList>
            <person name="Kikuchi T."/>
        </authorList>
    </citation>
    <scope>NUCLEOTIDE SEQUENCE</scope>
    <source>
        <strain evidence="2">NKZ352</strain>
    </source>
</reference>
<evidence type="ECO:0000313" key="2">
    <source>
        <dbReference type="EMBL" id="CAD6187266.1"/>
    </source>
</evidence>